<dbReference type="InterPro" id="IPR016187">
    <property type="entry name" value="CTDL_fold"/>
</dbReference>
<accession>A0A914ECD0</accession>
<organism evidence="1 2">
    <name type="scientific">Acrobeloides nanus</name>
    <dbReference type="NCBI Taxonomy" id="290746"/>
    <lineage>
        <taxon>Eukaryota</taxon>
        <taxon>Metazoa</taxon>
        <taxon>Ecdysozoa</taxon>
        <taxon>Nematoda</taxon>
        <taxon>Chromadorea</taxon>
        <taxon>Rhabditida</taxon>
        <taxon>Tylenchina</taxon>
        <taxon>Cephalobomorpha</taxon>
        <taxon>Cephaloboidea</taxon>
        <taxon>Cephalobidae</taxon>
        <taxon>Acrobeloides</taxon>
    </lineage>
</organism>
<protein>
    <submittedName>
        <fullName evidence="2">C-type lectin domain-containing protein</fullName>
    </submittedName>
</protein>
<dbReference type="Proteomes" id="UP000887540">
    <property type="component" value="Unplaced"/>
</dbReference>
<dbReference type="SUPFAM" id="SSF56436">
    <property type="entry name" value="C-type lectin-like"/>
    <property type="match status" value="1"/>
</dbReference>
<proteinExistence type="predicted"/>
<keyword evidence="1" id="KW-1185">Reference proteome</keyword>
<name>A0A914ECD0_9BILA</name>
<reference evidence="2" key="1">
    <citation type="submission" date="2022-11" db="UniProtKB">
        <authorList>
            <consortium name="WormBaseParasite"/>
        </authorList>
    </citation>
    <scope>IDENTIFICATION</scope>
</reference>
<dbReference type="Gene3D" id="3.10.100.10">
    <property type="entry name" value="Mannose-Binding Protein A, subunit A"/>
    <property type="match status" value="1"/>
</dbReference>
<dbReference type="InterPro" id="IPR016186">
    <property type="entry name" value="C-type_lectin-like/link_sf"/>
</dbReference>
<sequence length="110" mass="12981">MYLKGMATQEIARERILLFKVCTLLDKTGDMVSIGSQLENFMVYTFAFMSTCKLEFYFHGANKINGTWVWTDNSNFNYTHWMDYNDGNWGNLNNPYAGYRDAYRYGEFKN</sequence>
<dbReference type="AlphaFoldDB" id="A0A914ECD0"/>
<evidence type="ECO:0000313" key="2">
    <source>
        <dbReference type="WBParaSite" id="ACRNAN_scaffold7272.g11667.t1"/>
    </source>
</evidence>
<dbReference type="WBParaSite" id="ACRNAN_scaffold7272.g11667.t1">
    <property type="protein sequence ID" value="ACRNAN_scaffold7272.g11667.t1"/>
    <property type="gene ID" value="ACRNAN_scaffold7272.g11667"/>
</dbReference>
<evidence type="ECO:0000313" key="1">
    <source>
        <dbReference type="Proteomes" id="UP000887540"/>
    </source>
</evidence>